<keyword evidence="6 7" id="KW-0472">Membrane</keyword>
<gene>
    <name evidence="10" type="ORF">THIAE_02955</name>
</gene>
<sequence>MSKVSDLKARGSWLMSYADLVTLLITFFIMMLALYHTEISRMQNWANFKMDQSFSYLTNLVETKDYRYIGVFRSGQGVHIYIQHPEAFVQGGYQLASDLEDELVDLAGYFSTLPMFEAFINQFDENAPKEPILRRASLAGLNLQADVRVEGHTDDIPIAAGSRMRNNWVLSTLRAQQVMQSMYGVSNLPADTFAIAGRAEFDPLVPHDTPENRAINRRIEVVLTLYFVRG</sequence>
<dbReference type="GO" id="GO:0005886">
    <property type="term" value="C:plasma membrane"/>
    <property type="evidence" value="ECO:0007669"/>
    <property type="project" value="UniProtKB-SubCell"/>
</dbReference>
<evidence type="ECO:0000256" key="1">
    <source>
        <dbReference type="ARBA" id="ARBA00004162"/>
    </source>
</evidence>
<feature type="domain" description="OmpA-like" evidence="9">
    <location>
        <begin position="100"/>
        <end position="227"/>
    </location>
</feature>
<proteinExistence type="inferred from homology"/>
<evidence type="ECO:0000256" key="5">
    <source>
        <dbReference type="ARBA" id="ARBA00022989"/>
    </source>
</evidence>
<keyword evidence="4 8" id="KW-0812">Transmembrane</keyword>
<name>W0DZ10_9GAMM</name>
<evidence type="ECO:0000313" key="10">
    <source>
        <dbReference type="EMBL" id="AHF02209.1"/>
    </source>
</evidence>
<dbReference type="KEGG" id="tao:THIAE_02955"/>
<dbReference type="PANTHER" id="PTHR30329">
    <property type="entry name" value="STATOR ELEMENT OF FLAGELLAR MOTOR COMPLEX"/>
    <property type="match status" value="1"/>
</dbReference>
<protein>
    <recommendedName>
        <fullName evidence="9">OmpA-like domain-containing protein</fullName>
    </recommendedName>
</protein>
<feature type="transmembrane region" description="Helical" evidence="8">
    <location>
        <begin position="12"/>
        <end position="35"/>
    </location>
</feature>
<organism evidence="10 11">
    <name type="scientific">Thiomicrospira aerophila AL3</name>
    <dbReference type="NCBI Taxonomy" id="717772"/>
    <lineage>
        <taxon>Bacteria</taxon>
        <taxon>Pseudomonadati</taxon>
        <taxon>Pseudomonadota</taxon>
        <taxon>Gammaproteobacteria</taxon>
        <taxon>Thiotrichales</taxon>
        <taxon>Piscirickettsiaceae</taxon>
        <taxon>Thiomicrospira</taxon>
    </lineage>
</organism>
<dbReference type="CDD" id="cd07185">
    <property type="entry name" value="OmpA_C-like"/>
    <property type="match status" value="1"/>
</dbReference>
<dbReference type="STRING" id="717772.THIAE_02955"/>
<dbReference type="EMBL" id="CP007030">
    <property type="protein sequence ID" value="AHF02209.1"/>
    <property type="molecule type" value="Genomic_DNA"/>
</dbReference>
<dbReference type="Pfam" id="PF13677">
    <property type="entry name" value="MotB_plug"/>
    <property type="match status" value="1"/>
</dbReference>
<dbReference type="HOGENOM" id="CLU_016890_0_3_6"/>
<dbReference type="SUPFAM" id="SSF103088">
    <property type="entry name" value="OmpA-like"/>
    <property type="match status" value="1"/>
</dbReference>
<keyword evidence="11" id="KW-1185">Reference proteome</keyword>
<reference evidence="10 11" key="1">
    <citation type="submission" date="2013-12" db="EMBL/GenBank/DDBJ databases">
        <authorList>
            <consortium name="DOE Joint Genome Institute"/>
            <person name="Kappler U."/>
            <person name="Huntemann M."/>
            <person name="Han J."/>
            <person name="Chen A."/>
            <person name="Kyrpides N."/>
            <person name="Mavromatis K."/>
            <person name="Markowitz V."/>
            <person name="Palaniappan K."/>
            <person name="Ivanova N."/>
            <person name="Schaumberg A."/>
            <person name="Pati A."/>
            <person name="Liolios K."/>
            <person name="Nordberg H.P."/>
            <person name="Cantor M.N."/>
            <person name="Hua S.X."/>
            <person name="Woyke T."/>
        </authorList>
    </citation>
    <scope>NUCLEOTIDE SEQUENCE [LARGE SCALE GENOMIC DNA]</scope>
    <source>
        <strain evidence="11">AL2</strain>
    </source>
</reference>
<dbReference type="AlphaFoldDB" id="W0DZ10"/>
<dbReference type="InParanoid" id="W0DZ10"/>
<keyword evidence="5 8" id="KW-1133">Transmembrane helix</keyword>
<evidence type="ECO:0000256" key="4">
    <source>
        <dbReference type="ARBA" id="ARBA00022692"/>
    </source>
</evidence>
<dbReference type="Pfam" id="PF00691">
    <property type="entry name" value="OmpA"/>
    <property type="match status" value="1"/>
</dbReference>
<evidence type="ECO:0000256" key="8">
    <source>
        <dbReference type="SAM" id="Phobius"/>
    </source>
</evidence>
<dbReference type="OrthoDB" id="5618649at2"/>
<dbReference type="Gene3D" id="3.30.1330.60">
    <property type="entry name" value="OmpA-like domain"/>
    <property type="match status" value="1"/>
</dbReference>
<evidence type="ECO:0000256" key="3">
    <source>
        <dbReference type="ARBA" id="ARBA00022475"/>
    </source>
</evidence>
<comment type="similarity">
    <text evidence="2">Belongs to the MotB family.</text>
</comment>
<dbReference type="Proteomes" id="UP000005380">
    <property type="component" value="Chromosome"/>
</dbReference>
<comment type="subcellular location">
    <subcellularLocation>
        <location evidence="1">Cell membrane</location>
        <topology evidence="1">Single-pass membrane protein</topology>
    </subcellularLocation>
</comment>
<dbReference type="InterPro" id="IPR006665">
    <property type="entry name" value="OmpA-like"/>
</dbReference>
<dbReference type="PROSITE" id="PS51123">
    <property type="entry name" value="OMPA_2"/>
    <property type="match status" value="1"/>
</dbReference>
<accession>W0DZ10</accession>
<evidence type="ECO:0000256" key="6">
    <source>
        <dbReference type="ARBA" id="ARBA00023136"/>
    </source>
</evidence>
<dbReference type="eggNOG" id="COG1360">
    <property type="taxonomic scope" value="Bacteria"/>
</dbReference>
<keyword evidence="3" id="KW-1003">Cell membrane</keyword>
<evidence type="ECO:0000259" key="9">
    <source>
        <dbReference type="PROSITE" id="PS51123"/>
    </source>
</evidence>
<dbReference type="RefSeq" id="WP_006459371.1">
    <property type="nucleotide sequence ID" value="NZ_CP007030.1"/>
</dbReference>
<dbReference type="InterPro" id="IPR025713">
    <property type="entry name" value="MotB-like_N_dom"/>
</dbReference>
<dbReference type="InterPro" id="IPR050330">
    <property type="entry name" value="Bact_OuterMem_StrucFunc"/>
</dbReference>
<dbReference type="InterPro" id="IPR036737">
    <property type="entry name" value="OmpA-like_sf"/>
</dbReference>
<evidence type="ECO:0000256" key="2">
    <source>
        <dbReference type="ARBA" id="ARBA00008914"/>
    </source>
</evidence>
<evidence type="ECO:0000313" key="11">
    <source>
        <dbReference type="Proteomes" id="UP000005380"/>
    </source>
</evidence>
<evidence type="ECO:0000256" key="7">
    <source>
        <dbReference type="PROSITE-ProRule" id="PRU00473"/>
    </source>
</evidence>
<dbReference type="PANTHER" id="PTHR30329:SF21">
    <property type="entry name" value="LIPOPROTEIN YIAD-RELATED"/>
    <property type="match status" value="1"/>
</dbReference>